<gene>
    <name evidence="13" type="ORF">CPJCM30710_03490</name>
</gene>
<reference evidence="13" key="1">
    <citation type="submission" date="2021-03" db="EMBL/GenBank/DDBJ databases">
        <title>Taxonomic study of Clostridium polyendosporum from meadow-gley soil under rice.</title>
        <authorList>
            <person name="Kobayashi H."/>
            <person name="Tanizawa Y."/>
            <person name="Yagura M."/>
        </authorList>
    </citation>
    <scope>NUCLEOTIDE SEQUENCE</scope>
    <source>
        <strain evidence="13">JCM 30710</strain>
    </source>
</reference>
<keyword evidence="7 10" id="KW-0010">Activator</keyword>
<dbReference type="PANTHER" id="PTHR45526:SF1">
    <property type="entry name" value="TRANSCRIPTIONAL REGULATORY PROTEIN DCUR-RELATED"/>
    <property type="match status" value="1"/>
</dbReference>
<dbReference type="PIRSF" id="PIRSF006171">
    <property type="entry name" value="RR_citrat_malat"/>
    <property type="match status" value="1"/>
</dbReference>
<dbReference type="InterPro" id="IPR001789">
    <property type="entry name" value="Sig_transdc_resp-reg_receiver"/>
</dbReference>
<dbReference type="AlphaFoldDB" id="A0A919RZ70"/>
<dbReference type="GO" id="GO:0000156">
    <property type="term" value="F:phosphorelay response regulator activity"/>
    <property type="evidence" value="ECO:0007669"/>
    <property type="project" value="TreeGrafter"/>
</dbReference>
<evidence type="ECO:0000256" key="5">
    <source>
        <dbReference type="ARBA" id="ARBA00023015"/>
    </source>
</evidence>
<dbReference type="PANTHER" id="PTHR45526">
    <property type="entry name" value="TRANSCRIPTIONAL REGULATORY PROTEIN DPIA"/>
    <property type="match status" value="1"/>
</dbReference>
<dbReference type="Pfam" id="PF00072">
    <property type="entry name" value="Response_reg"/>
    <property type="match status" value="1"/>
</dbReference>
<evidence type="ECO:0000256" key="3">
    <source>
        <dbReference type="ARBA" id="ARBA00022553"/>
    </source>
</evidence>
<keyword evidence="2 10" id="KW-0963">Cytoplasm</keyword>
<dbReference type="Pfam" id="PF20714">
    <property type="entry name" value="HTH_64"/>
    <property type="match status" value="1"/>
</dbReference>
<keyword evidence="4 10" id="KW-0902">Two-component regulatory system</keyword>
<accession>A0A919RZ70</accession>
<dbReference type="InterPro" id="IPR048714">
    <property type="entry name" value="DpiA-like_HTH"/>
</dbReference>
<keyword evidence="14" id="KW-1185">Reference proteome</keyword>
<dbReference type="SUPFAM" id="SSF46785">
    <property type="entry name" value="Winged helix' DNA-binding domain"/>
    <property type="match status" value="1"/>
</dbReference>
<keyword evidence="6 10" id="KW-0238">DNA-binding</keyword>
<dbReference type="Gene3D" id="3.40.50.2300">
    <property type="match status" value="1"/>
</dbReference>
<dbReference type="GO" id="GO:0005737">
    <property type="term" value="C:cytoplasm"/>
    <property type="evidence" value="ECO:0007669"/>
    <property type="project" value="UniProtKB-SubCell"/>
</dbReference>
<dbReference type="PROSITE" id="PS50110">
    <property type="entry name" value="RESPONSE_REGULATORY"/>
    <property type="match status" value="1"/>
</dbReference>
<organism evidence="13 14">
    <name type="scientific">Clostridium polyendosporum</name>
    <dbReference type="NCBI Taxonomy" id="69208"/>
    <lineage>
        <taxon>Bacteria</taxon>
        <taxon>Bacillati</taxon>
        <taxon>Bacillota</taxon>
        <taxon>Clostridia</taxon>
        <taxon>Eubacteriales</taxon>
        <taxon>Clostridiaceae</taxon>
        <taxon>Clostridium</taxon>
    </lineage>
</organism>
<evidence type="ECO:0000259" key="12">
    <source>
        <dbReference type="PROSITE" id="PS50110"/>
    </source>
</evidence>
<dbReference type="InterPro" id="IPR051271">
    <property type="entry name" value="2C-system_Tx_regulators"/>
</dbReference>
<sequence>MIKVMIVEDDPMVREINSRFLEKVDGFTLAKAASNLKEAKEFVSKNKIDLILLDVYLPKESGLDFLKWLRKEEKIIDIILITADKSRESVQEAFRFGAVDYLIKPFSFERFKEALFLFKERYDRFKKNETIEQEELDKLIISSKNTADVKKGNTDLLEKGFNKYTYTSIWDAIEKKGDEYFVAEDLAEQLGIARVTVRKYLEYMDKEGRLTKLIEYGKVGRPQHRYRIVDTTLSP</sequence>
<evidence type="ECO:0000256" key="10">
    <source>
        <dbReference type="PIRNR" id="PIRNR006171"/>
    </source>
</evidence>
<dbReference type="InterPro" id="IPR011006">
    <property type="entry name" value="CheY-like_superfamily"/>
</dbReference>
<dbReference type="GO" id="GO:0003677">
    <property type="term" value="F:DNA binding"/>
    <property type="evidence" value="ECO:0007669"/>
    <property type="project" value="UniProtKB-KW"/>
</dbReference>
<feature type="domain" description="Response regulatory" evidence="12">
    <location>
        <begin position="3"/>
        <end position="119"/>
    </location>
</feature>
<keyword evidence="8 10" id="KW-0804">Transcription</keyword>
<evidence type="ECO:0000256" key="9">
    <source>
        <dbReference type="ARBA" id="ARBA00024867"/>
    </source>
</evidence>
<dbReference type="Proteomes" id="UP000679179">
    <property type="component" value="Unassembled WGS sequence"/>
</dbReference>
<proteinExistence type="predicted"/>
<comment type="function">
    <text evidence="9">May play the central regulatory role in sporulation. It may be an element of the effector pathway responsible for the activation of sporulation genes in response to nutritional stress. Spo0A may act in concert with spo0H (a sigma factor) to control the expression of some genes that are critical to the sporulation process.</text>
</comment>
<comment type="subcellular location">
    <subcellularLocation>
        <location evidence="1 10">Cytoplasm</location>
    </subcellularLocation>
</comment>
<dbReference type="EMBL" id="BOPZ01000002">
    <property type="protein sequence ID" value="GIM27683.1"/>
    <property type="molecule type" value="Genomic_DNA"/>
</dbReference>
<evidence type="ECO:0000313" key="14">
    <source>
        <dbReference type="Proteomes" id="UP000679179"/>
    </source>
</evidence>
<protein>
    <recommendedName>
        <fullName evidence="10">Transcriptional regulatory protein</fullName>
    </recommendedName>
</protein>
<dbReference type="GO" id="GO:0003700">
    <property type="term" value="F:DNA-binding transcription factor activity"/>
    <property type="evidence" value="ECO:0007669"/>
    <property type="project" value="InterPro"/>
</dbReference>
<evidence type="ECO:0000256" key="2">
    <source>
        <dbReference type="ARBA" id="ARBA00022490"/>
    </source>
</evidence>
<name>A0A919RZ70_9CLOT</name>
<dbReference type="InterPro" id="IPR036390">
    <property type="entry name" value="WH_DNA-bd_sf"/>
</dbReference>
<dbReference type="SUPFAM" id="SSF52172">
    <property type="entry name" value="CheY-like"/>
    <property type="match status" value="1"/>
</dbReference>
<dbReference type="CDD" id="cd19925">
    <property type="entry name" value="REC_citrate_TCS"/>
    <property type="match status" value="1"/>
</dbReference>
<evidence type="ECO:0000256" key="8">
    <source>
        <dbReference type="ARBA" id="ARBA00023163"/>
    </source>
</evidence>
<feature type="modified residue" description="4-aspartylphosphate" evidence="11">
    <location>
        <position position="54"/>
    </location>
</feature>
<evidence type="ECO:0000256" key="7">
    <source>
        <dbReference type="ARBA" id="ARBA00023159"/>
    </source>
</evidence>
<keyword evidence="3 11" id="KW-0597">Phosphoprotein</keyword>
<evidence type="ECO:0000256" key="1">
    <source>
        <dbReference type="ARBA" id="ARBA00004496"/>
    </source>
</evidence>
<evidence type="ECO:0000256" key="6">
    <source>
        <dbReference type="ARBA" id="ARBA00023125"/>
    </source>
</evidence>
<dbReference type="SMART" id="SM00448">
    <property type="entry name" value="REC"/>
    <property type="match status" value="1"/>
</dbReference>
<evidence type="ECO:0000256" key="4">
    <source>
        <dbReference type="ARBA" id="ARBA00023012"/>
    </source>
</evidence>
<evidence type="ECO:0000256" key="11">
    <source>
        <dbReference type="PROSITE-ProRule" id="PRU00169"/>
    </source>
</evidence>
<keyword evidence="5 10" id="KW-0805">Transcription regulation</keyword>
<dbReference type="InterPro" id="IPR024187">
    <property type="entry name" value="Sig_transdc_resp-reg_cit/mal"/>
</dbReference>
<comment type="caution">
    <text evidence="13">The sequence shown here is derived from an EMBL/GenBank/DDBJ whole genome shotgun (WGS) entry which is preliminary data.</text>
</comment>
<evidence type="ECO:0000313" key="13">
    <source>
        <dbReference type="EMBL" id="GIM27683.1"/>
    </source>
</evidence>
<dbReference type="RefSeq" id="WP_212902440.1">
    <property type="nucleotide sequence ID" value="NZ_BOPZ01000002.1"/>
</dbReference>